<accession>A0A392S1F3</accession>
<evidence type="ECO:0000256" key="1">
    <source>
        <dbReference type="SAM" id="MobiDB-lite"/>
    </source>
</evidence>
<evidence type="ECO:0000313" key="2">
    <source>
        <dbReference type="EMBL" id="MCI42678.1"/>
    </source>
</evidence>
<sequence>MNKKGTTEEIEVEVLVEGGHPRVITMGEHRDSTREPNRRDTDLGQIHSDPKHFIRPPDQHPSMSQPIIVLDQLKNNEGVARHKVQH</sequence>
<name>A0A392S1F3_9FABA</name>
<dbReference type="Proteomes" id="UP000265520">
    <property type="component" value="Unassembled WGS sequence"/>
</dbReference>
<evidence type="ECO:0000313" key="3">
    <source>
        <dbReference type="Proteomes" id="UP000265520"/>
    </source>
</evidence>
<dbReference type="EMBL" id="LXQA010307490">
    <property type="protein sequence ID" value="MCI42678.1"/>
    <property type="molecule type" value="Genomic_DNA"/>
</dbReference>
<organism evidence="2 3">
    <name type="scientific">Trifolium medium</name>
    <dbReference type="NCBI Taxonomy" id="97028"/>
    <lineage>
        <taxon>Eukaryota</taxon>
        <taxon>Viridiplantae</taxon>
        <taxon>Streptophyta</taxon>
        <taxon>Embryophyta</taxon>
        <taxon>Tracheophyta</taxon>
        <taxon>Spermatophyta</taxon>
        <taxon>Magnoliopsida</taxon>
        <taxon>eudicotyledons</taxon>
        <taxon>Gunneridae</taxon>
        <taxon>Pentapetalae</taxon>
        <taxon>rosids</taxon>
        <taxon>fabids</taxon>
        <taxon>Fabales</taxon>
        <taxon>Fabaceae</taxon>
        <taxon>Papilionoideae</taxon>
        <taxon>50 kb inversion clade</taxon>
        <taxon>NPAAA clade</taxon>
        <taxon>Hologalegina</taxon>
        <taxon>IRL clade</taxon>
        <taxon>Trifolieae</taxon>
        <taxon>Trifolium</taxon>
    </lineage>
</organism>
<reference evidence="2 3" key="1">
    <citation type="journal article" date="2018" name="Front. Plant Sci.">
        <title>Red Clover (Trifolium pratense) and Zigzag Clover (T. medium) - A Picture of Genomic Similarities and Differences.</title>
        <authorList>
            <person name="Dluhosova J."/>
            <person name="Istvanek J."/>
            <person name="Nedelnik J."/>
            <person name="Repkova J."/>
        </authorList>
    </citation>
    <scope>NUCLEOTIDE SEQUENCE [LARGE SCALE GENOMIC DNA]</scope>
    <source>
        <strain evidence="3">cv. 10/8</strain>
        <tissue evidence="2">Leaf</tissue>
    </source>
</reference>
<protein>
    <submittedName>
        <fullName evidence="2">Uncharacterized protein</fullName>
    </submittedName>
</protein>
<feature type="region of interest" description="Disordered" evidence="1">
    <location>
        <begin position="20"/>
        <end position="63"/>
    </location>
</feature>
<proteinExistence type="predicted"/>
<comment type="caution">
    <text evidence="2">The sequence shown here is derived from an EMBL/GenBank/DDBJ whole genome shotgun (WGS) entry which is preliminary data.</text>
</comment>
<keyword evidence="3" id="KW-1185">Reference proteome</keyword>
<dbReference type="AlphaFoldDB" id="A0A392S1F3"/>
<feature type="compositionally biased region" description="Basic and acidic residues" evidence="1">
    <location>
        <begin position="27"/>
        <end position="58"/>
    </location>
</feature>